<dbReference type="GeneID" id="112292310"/>
<evidence type="ECO:0000256" key="3">
    <source>
        <dbReference type="ARBA" id="ARBA00022555"/>
    </source>
</evidence>
<evidence type="ECO:0000313" key="10">
    <source>
        <dbReference type="EnsemblPlants" id="PAC:32926954.CDS.1"/>
    </source>
</evidence>
<dbReference type="PANTHER" id="PTHR11586">
    <property type="entry name" value="TRNA-AMINOACYLATION COFACTOR ARC1 FAMILY MEMBER"/>
    <property type="match status" value="1"/>
</dbReference>
<keyword evidence="2" id="KW-0963">Cytoplasm</keyword>
<dbReference type="eggNOG" id="KOG2241">
    <property type="taxonomic scope" value="Eukaryota"/>
</dbReference>
<dbReference type="GO" id="GO:0005737">
    <property type="term" value="C:cytoplasm"/>
    <property type="evidence" value="ECO:0007669"/>
    <property type="project" value="UniProtKB-SubCell"/>
</dbReference>
<evidence type="ECO:0000256" key="2">
    <source>
        <dbReference type="ARBA" id="ARBA00022490"/>
    </source>
</evidence>
<dbReference type="GO" id="GO:0032991">
    <property type="term" value="C:protein-containing complex"/>
    <property type="evidence" value="ECO:0007669"/>
    <property type="project" value="UniProtKB-ARBA"/>
</dbReference>
<dbReference type="InterPro" id="IPR053836">
    <property type="entry name" value="Arc1-like_N"/>
</dbReference>
<dbReference type="Pfam" id="PF01588">
    <property type="entry name" value="tRNA_bind"/>
    <property type="match status" value="1"/>
</dbReference>
<dbReference type="InterPro" id="IPR036282">
    <property type="entry name" value="Glutathione-S-Trfase_C_sf"/>
</dbReference>
<comment type="subcellular location">
    <subcellularLocation>
        <location evidence="1">Cytoplasm</location>
    </subcellularLocation>
</comment>
<dbReference type="SUPFAM" id="SSF47616">
    <property type="entry name" value="GST C-terminal domain-like"/>
    <property type="match status" value="1"/>
</dbReference>
<evidence type="ECO:0000313" key="9">
    <source>
        <dbReference type="EMBL" id="PNR39900.1"/>
    </source>
</evidence>
<dbReference type="FunFam" id="2.40.50.140:FF:000047">
    <property type="entry name" value="tyrosine--tRNA ligase, cytoplasmic isoform X2"/>
    <property type="match status" value="1"/>
</dbReference>
<evidence type="ECO:0000256" key="5">
    <source>
        <dbReference type="ARBA" id="ARBA00022917"/>
    </source>
</evidence>
<dbReference type="OMA" id="DIFYFCS"/>
<feature type="compositionally biased region" description="Basic and acidic residues" evidence="7">
    <location>
        <begin position="184"/>
        <end position="200"/>
    </location>
</feature>
<dbReference type="STRING" id="3218.A9SCW0"/>
<keyword evidence="11" id="KW-1185">Reference proteome</keyword>
<evidence type="ECO:0000256" key="6">
    <source>
        <dbReference type="PROSITE-ProRule" id="PRU00209"/>
    </source>
</evidence>
<keyword evidence="5" id="KW-0648">Protein biosynthesis</keyword>
<dbReference type="RefSeq" id="XP_024396417.1">
    <property type="nucleotide sequence ID" value="XM_024540649.2"/>
</dbReference>
<dbReference type="CDD" id="cd02799">
    <property type="entry name" value="tRNA_bind_EMAP-II_like"/>
    <property type="match status" value="1"/>
</dbReference>
<dbReference type="SUPFAM" id="SSF50249">
    <property type="entry name" value="Nucleic acid-binding proteins"/>
    <property type="match status" value="1"/>
</dbReference>
<feature type="domain" description="TRNA-binding" evidence="8">
    <location>
        <begin position="206"/>
        <end position="309"/>
    </location>
</feature>
<protein>
    <recommendedName>
        <fullName evidence="8">tRNA-binding domain-containing protein</fullName>
    </recommendedName>
</protein>
<dbReference type="InterPro" id="IPR012340">
    <property type="entry name" value="NA-bd_OB-fold"/>
</dbReference>
<dbReference type="Gramene" id="Pp3c15_24000V3.1">
    <property type="protein sequence ID" value="PAC:32926954.CDS.1"/>
    <property type="gene ID" value="Pp3c15_24000"/>
</dbReference>
<evidence type="ECO:0000313" key="11">
    <source>
        <dbReference type="Proteomes" id="UP000006727"/>
    </source>
</evidence>
<dbReference type="PaxDb" id="3218-PP1S66_190V6.1"/>
<dbReference type="PANTHER" id="PTHR11586:SF33">
    <property type="entry name" value="AMINOACYL TRNA SYNTHASE COMPLEX-INTERACTING MULTIFUNCTIONAL PROTEIN 1"/>
    <property type="match status" value="1"/>
</dbReference>
<feature type="region of interest" description="Disordered" evidence="7">
    <location>
        <begin position="155"/>
        <end position="200"/>
    </location>
</feature>
<name>A9SCW0_PHYPA</name>
<dbReference type="PROSITE" id="PS50886">
    <property type="entry name" value="TRBD"/>
    <property type="match status" value="1"/>
</dbReference>
<dbReference type="Pfam" id="PF21972">
    <property type="entry name" value="Arc1p_N_like"/>
    <property type="match status" value="1"/>
</dbReference>
<dbReference type="AlphaFoldDB" id="A9SCW0"/>
<dbReference type="GO" id="GO:0000049">
    <property type="term" value="F:tRNA binding"/>
    <property type="evidence" value="ECO:0007669"/>
    <property type="project" value="UniProtKB-UniRule"/>
</dbReference>
<proteinExistence type="predicted"/>
<accession>A9SCW0</accession>
<reference evidence="9 11" key="2">
    <citation type="journal article" date="2018" name="Plant J.">
        <title>The Physcomitrella patens chromosome-scale assembly reveals moss genome structure and evolution.</title>
        <authorList>
            <person name="Lang D."/>
            <person name="Ullrich K.K."/>
            <person name="Murat F."/>
            <person name="Fuchs J."/>
            <person name="Jenkins J."/>
            <person name="Haas F.B."/>
            <person name="Piednoel M."/>
            <person name="Gundlach H."/>
            <person name="Van Bel M."/>
            <person name="Meyberg R."/>
            <person name="Vives C."/>
            <person name="Morata J."/>
            <person name="Symeonidi A."/>
            <person name="Hiss M."/>
            <person name="Muchero W."/>
            <person name="Kamisugi Y."/>
            <person name="Saleh O."/>
            <person name="Blanc G."/>
            <person name="Decker E.L."/>
            <person name="van Gessel N."/>
            <person name="Grimwood J."/>
            <person name="Hayes R.D."/>
            <person name="Graham S.W."/>
            <person name="Gunter L.E."/>
            <person name="McDaniel S.F."/>
            <person name="Hoernstein S.N.W."/>
            <person name="Larsson A."/>
            <person name="Li F.W."/>
            <person name="Perroud P.F."/>
            <person name="Phillips J."/>
            <person name="Ranjan P."/>
            <person name="Rokshar D.S."/>
            <person name="Rothfels C.J."/>
            <person name="Schneider L."/>
            <person name="Shu S."/>
            <person name="Stevenson D.W."/>
            <person name="Thummler F."/>
            <person name="Tillich M."/>
            <person name="Villarreal Aguilar J.C."/>
            <person name="Widiez T."/>
            <person name="Wong G.K."/>
            <person name="Wymore A."/>
            <person name="Zhang Y."/>
            <person name="Zimmer A.D."/>
            <person name="Quatrano R.S."/>
            <person name="Mayer K.F.X."/>
            <person name="Goodstein D."/>
            <person name="Casacuberta J.M."/>
            <person name="Vandepoele K."/>
            <person name="Reski R."/>
            <person name="Cuming A.C."/>
            <person name="Tuskan G.A."/>
            <person name="Maumus F."/>
            <person name="Salse J."/>
            <person name="Schmutz J."/>
            <person name="Rensing S.A."/>
        </authorList>
    </citation>
    <scope>NUCLEOTIDE SEQUENCE [LARGE SCALE GENOMIC DNA]</scope>
    <source>
        <strain evidence="10 11">cv. Gransden 2004</strain>
    </source>
</reference>
<dbReference type="InterPro" id="IPR051270">
    <property type="entry name" value="Tyrosine-tRNA_ligase_regulator"/>
</dbReference>
<dbReference type="InterPro" id="IPR002547">
    <property type="entry name" value="tRNA-bd_dom"/>
</dbReference>
<dbReference type="GO" id="GO:0006412">
    <property type="term" value="P:translation"/>
    <property type="evidence" value="ECO:0007669"/>
    <property type="project" value="UniProtKB-KW"/>
</dbReference>
<evidence type="ECO:0000256" key="1">
    <source>
        <dbReference type="ARBA" id="ARBA00004496"/>
    </source>
</evidence>
<sequence>MASSDCSQKAADLVGIFCSKLGKNAGAVDGVSGIGGVCRAVATSAGAVKLLGTTEDVKSEVEKWLELADEVCKATDVNAKLQELNAHLETRSVFAGRGMAITVADLSMFAAVHEILDEKKYGDLEKVPHLLRWIDYIQGKQAVYPQVPVSLPAFNPPKPAPRAAKPVKEDGAGGAKSGNAAADGKIKEEKKKKEKAPAVKKESDTSFSVLDIRVGVINKVWKHPGADALYVEEIDIGEANPRQIVSGLAKFLTEEQMLNRKVIVLTNVKAGKVRDVLSSGLVLCASNSDHTQCEPVVPPSDAKIGEKVTVAGFEGAPEEVLNPKKKQFEKIQPDLKTDATGVACYQGVPFMLSGKPCTSSIVNAIVK</sequence>
<keyword evidence="4 6" id="KW-0694">RNA-binding</keyword>
<gene>
    <name evidence="10" type="primary">LOC112292310</name>
    <name evidence="9" type="ORF">PHYPA_020180</name>
</gene>
<dbReference type="EnsemblPlants" id="Pp3c15_24000V3.2">
    <property type="protein sequence ID" value="PAC:32926955.CDS.1"/>
    <property type="gene ID" value="Pp3c15_24000"/>
</dbReference>
<dbReference type="CDD" id="cd10304">
    <property type="entry name" value="GST_C_Arc1p_N_like"/>
    <property type="match status" value="1"/>
</dbReference>
<keyword evidence="3 6" id="KW-0820">tRNA-binding</keyword>
<dbReference type="EnsemblPlants" id="Pp3c15_24000V3.1">
    <property type="protein sequence ID" value="PAC:32926954.CDS.1"/>
    <property type="gene ID" value="Pp3c15_24000"/>
</dbReference>
<dbReference type="OrthoDB" id="19141at2759"/>
<evidence type="ECO:0000259" key="8">
    <source>
        <dbReference type="PROSITE" id="PS50886"/>
    </source>
</evidence>
<dbReference type="Gene3D" id="2.40.50.140">
    <property type="entry name" value="Nucleic acid-binding proteins"/>
    <property type="match status" value="1"/>
</dbReference>
<reference evidence="9 11" key="1">
    <citation type="journal article" date="2008" name="Science">
        <title>The Physcomitrella genome reveals evolutionary insights into the conquest of land by plants.</title>
        <authorList>
            <person name="Rensing S."/>
            <person name="Lang D."/>
            <person name="Zimmer A."/>
            <person name="Terry A."/>
            <person name="Salamov A."/>
            <person name="Shapiro H."/>
            <person name="Nishiyama T."/>
            <person name="Perroud P.-F."/>
            <person name="Lindquist E."/>
            <person name="Kamisugi Y."/>
            <person name="Tanahashi T."/>
            <person name="Sakakibara K."/>
            <person name="Fujita T."/>
            <person name="Oishi K."/>
            <person name="Shin-I T."/>
            <person name="Kuroki Y."/>
            <person name="Toyoda A."/>
            <person name="Suzuki Y."/>
            <person name="Hashimoto A."/>
            <person name="Yamaguchi K."/>
            <person name="Sugano A."/>
            <person name="Kohara Y."/>
            <person name="Fujiyama A."/>
            <person name="Anterola A."/>
            <person name="Aoki S."/>
            <person name="Ashton N."/>
            <person name="Barbazuk W.B."/>
            <person name="Barker E."/>
            <person name="Bennetzen J."/>
            <person name="Bezanilla M."/>
            <person name="Blankenship R."/>
            <person name="Cho S.H."/>
            <person name="Dutcher S."/>
            <person name="Estelle M."/>
            <person name="Fawcett J.A."/>
            <person name="Gundlach H."/>
            <person name="Hanada K."/>
            <person name="Heyl A."/>
            <person name="Hicks K.A."/>
            <person name="Hugh J."/>
            <person name="Lohr M."/>
            <person name="Mayer K."/>
            <person name="Melkozernov A."/>
            <person name="Murata T."/>
            <person name="Nelson D."/>
            <person name="Pils B."/>
            <person name="Prigge M."/>
            <person name="Reiss B."/>
            <person name="Renner T."/>
            <person name="Rombauts S."/>
            <person name="Rushton P."/>
            <person name="Sanderfoot A."/>
            <person name="Schween G."/>
            <person name="Shiu S.-H."/>
            <person name="Stueber K."/>
            <person name="Theodoulou F.L."/>
            <person name="Tu H."/>
            <person name="Van de Peer Y."/>
            <person name="Verrier P.J."/>
            <person name="Waters E."/>
            <person name="Wood A."/>
            <person name="Yang L."/>
            <person name="Cove D."/>
            <person name="Cuming A."/>
            <person name="Hasebe M."/>
            <person name="Lucas S."/>
            <person name="Mishler D.B."/>
            <person name="Reski R."/>
            <person name="Grigoriev I."/>
            <person name="Quatrano R.S."/>
            <person name="Boore J.L."/>
        </authorList>
    </citation>
    <scope>NUCLEOTIDE SEQUENCE [LARGE SCALE GENOMIC DNA]</scope>
    <source>
        <strain evidence="10 11">cv. Gransden 2004</strain>
    </source>
</reference>
<evidence type="ECO:0000256" key="7">
    <source>
        <dbReference type="SAM" id="MobiDB-lite"/>
    </source>
</evidence>
<reference evidence="10" key="3">
    <citation type="submission" date="2020-12" db="UniProtKB">
        <authorList>
            <consortium name="EnsemblPlants"/>
        </authorList>
    </citation>
    <scope>IDENTIFICATION</scope>
</reference>
<dbReference type="HOGENOM" id="CLU_061291_0_0_1"/>
<dbReference type="Gene3D" id="1.20.1050.130">
    <property type="match status" value="1"/>
</dbReference>
<dbReference type="Gramene" id="Pp3c15_24000V3.2">
    <property type="protein sequence ID" value="PAC:32926955.CDS.1"/>
    <property type="gene ID" value="Pp3c15_24000"/>
</dbReference>
<dbReference type="Proteomes" id="UP000006727">
    <property type="component" value="Chromosome 15"/>
</dbReference>
<organism evidence="9">
    <name type="scientific">Physcomitrium patens</name>
    <name type="common">Spreading-leaved earth moss</name>
    <name type="synonym">Physcomitrella patens</name>
    <dbReference type="NCBI Taxonomy" id="3218"/>
    <lineage>
        <taxon>Eukaryota</taxon>
        <taxon>Viridiplantae</taxon>
        <taxon>Streptophyta</taxon>
        <taxon>Embryophyta</taxon>
        <taxon>Bryophyta</taxon>
        <taxon>Bryophytina</taxon>
        <taxon>Bryopsida</taxon>
        <taxon>Funariidae</taxon>
        <taxon>Funariales</taxon>
        <taxon>Funariaceae</taxon>
        <taxon>Physcomitrium</taxon>
    </lineage>
</organism>
<dbReference type="EMBL" id="ABEU02000015">
    <property type="protein sequence ID" value="PNR39900.1"/>
    <property type="molecule type" value="Genomic_DNA"/>
</dbReference>
<evidence type="ECO:0000256" key="4">
    <source>
        <dbReference type="ARBA" id="ARBA00022884"/>
    </source>
</evidence>